<reference evidence="3" key="1">
    <citation type="submission" date="2020-12" db="EMBL/GenBank/DDBJ databases">
        <title>Bacterial taxonomy.</title>
        <authorList>
            <person name="Pan X."/>
        </authorList>
    </citation>
    <scope>NUCLEOTIDE SEQUENCE</scope>
    <source>
        <strain evidence="3">M0105</strain>
    </source>
</reference>
<proteinExistence type="predicted"/>
<dbReference type="AlphaFoldDB" id="A0A8J7M778"/>
<feature type="transmembrane region" description="Helical" evidence="2">
    <location>
        <begin position="34"/>
        <end position="52"/>
    </location>
</feature>
<sequence length="140" mass="15610">MADFKKAPTERDDGSAVGVVVPEWPDFLPEPATMLVHVISALVLLMVIYAGLRAVRAIARDQAEDEPDDPSGTKPKKRRRRSFWPPPPQTFEPPPEKRRKRPHLFRSSSARRAKPGEAPASKDRDSDKAATRPDTSDDDS</sequence>
<feature type="compositionally biased region" description="Pro residues" evidence="1">
    <location>
        <begin position="84"/>
        <end position="93"/>
    </location>
</feature>
<accession>A0A8J7M778</accession>
<gene>
    <name evidence="3" type="ORF">H0I76_08000</name>
</gene>
<dbReference type="RefSeq" id="WP_200609085.1">
    <property type="nucleotide sequence ID" value="NZ_JAEHHL010000004.1"/>
</dbReference>
<keyword evidence="2" id="KW-0812">Transmembrane</keyword>
<name>A0A8J7M778_9RHOB</name>
<dbReference type="EMBL" id="JAEHHL010000004">
    <property type="protein sequence ID" value="MBK0399127.1"/>
    <property type="molecule type" value="Genomic_DNA"/>
</dbReference>
<protein>
    <submittedName>
        <fullName evidence="3">Uncharacterized protein</fullName>
    </submittedName>
</protein>
<comment type="caution">
    <text evidence="3">The sequence shown here is derived from an EMBL/GenBank/DDBJ whole genome shotgun (WGS) entry which is preliminary data.</text>
</comment>
<dbReference type="Proteomes" id="UP000655420">
    <property type="component" value="Unassembled WGS sequence"/>
</dbReference>
<evidence type="ECO:0000256" key="2">
    <source>
        <dbReference type="SAM" id="Phobius"/>
    </source>
</evidence>
<feature type="compositionally biased region" description="Basic residues" evidence="1">
    <location>
        <begin position="97"/>
        <end position="113"/>
    </location>
</feature>
<evidence type="ECO:0000313" key="3">
    <source>
        <dbReference type="EMBL" id="MBK0399127.1"/>
    </source>
</evidence>
<feature type="region of interest" description="Disordered" evidence="1">
    <location>
        <begin position="59"/>
        <end position="140"/>
    </location>
</feature>
<feature type="compositionally biased region" description="Basic and acidic residues" evidence="1">
    <location>
        <begin position="120"/>
        <end position="140"/>
    </location>
</feature>
<keyword evidence="4" id="KW-1185">Reference proteome</keyword>
<evidence type="ECO:0000256" key="1">
    <source>
        <dbReference type="SAM" id="MobiDB-lite"/>
    </source>
</evidence>
<keyword evidence="2" id="KW-0472">Membrane</keyword>
<organism evidence="3 4">
    <name type="scientific">Thermohalobaculum xanthum</name>
    <dbReference type="NCBI Taxonomy" id="2753746"/>
    <lineage>
        <taxon>Bacteria</taxon>
        <taxon>Pseudomonadati</taxon>
        <taxon>Pseudomonadota</taxon>
        <taxon>Alphaproteobacteria</taxon>
        <taxon>Rhodobacterales</taxon>
        <taxon>Paracoccaceae</taxon>
        <taxon>Thermohalobaculum</taxon>
    </lineage>
</organism>
<keyword evidence="2" id="KW-1133">Transmembrane helix</keyword>
<evidence type="ECO:0000313" key="4">
    <source>
        <dbReference type="Proteomes" id="UP000655420"/>
    </source>
</evidence>